<organism evidence="5 6">
    <name type="scientific">Monilinia fructicola</name>
    <name type="common">Brown rot fungus</name>
    <name type="synonym">Ciboria fructicola</name>
    <dbReference type="NCBI Taxonomy" id="38448"/>
    <lineage>
        <taxon>Eukaryota</taxon>
        <taxon>Fungi</taxon>
        <taxon>Dikarya</taxon>
        <taxon>Ascomycota</taxon>
        <taxon>Pezizomycotina</taxon>
        <taxon>Leotiomycetes</taxon>
        <taxon>Helotiales</taxon>
        <taxon>Sclerotiniaceae</taxon>
        <taxon>Monilinia</taxon>
    </lineage>
</organism>
<dbReference type="Proteomes" id="UP000322873">
    <property type="component" value="Unassembled WGS sequence"/>
</dbReference>
<dbReference type="InterPro" id="IPR019318">
    <property type="entry name" value="Gua_nucleotide_exch_fac_Ric8"/>
</dbReference>
<comment type="similarity">
    <text evidence="1">Belongs to the synembryn family.</text>
</comment>
<dbReference type="PANTHER" id="PTHR12425">
    <property type="entry name" value="SYNEMBRYN"/>
    <property type="match status" value="1"/>
</dbReference>
<proteinExistence type="inferred from homology"/>
<evidence type="ECO:0008006" key="7">
    <source>
        <dbReference type="Google" id="ProtNLM"/>
    </source>
</evidence>
<protein>
    <recommendedName>
        <fullName evidence="7">Guanine nucleotide exchange factor synembryn</fullName>
    </recommendedName>
</protein>
<gene>
    <name evidence="5" type="ORF">EYC84_002537</name>
</gene>
<sequence>MLHAVPPLAQAEPKFRKSLVDGNSIIYQYNLQSNISVTNPVRFQALNMSTSSARTSLSSQELTGGAKLGDVTKIVESLGADLEKISLLPHQRDTLLEKLKVYGRDPTNADPIFTKRGIEILSRHAFNSPSKATSRNALRCLANALLLKPDTRQILVSLGYDAKACNLLKDRIGSVDDEFLLSRIIFLTTYGTTINIENLIDQHHLADTISHNIASHAKLHNAKQKKVKQLDPMEDMALVESLKLLFNITHFCPQRNSSFSQALPHILSILHKREIIPITPLDPPISQLINTLINLPLEDPGNISILFPKANTHSHTEKFIELLDRSINKYKDEELEQLVSPLLTLIRKLYEIGPSEVHQYMQAQLLPTEKDREQPVGRGESLSARLIQLSTNPMAPQVRESISALLFELSDKDASTFVQNVGYGFASGFLFQHNVPIPENAFEAWSTEDDNGDGKTRPSQDSGKAVNPITGQLLEAETKINVPEMSQAEKEREAERLFVLFERLKKNGVITATNPMEEALHQGRFEELEDDAESD</sequence>
<evidence type="ECO:0000313" key="6">
    <source>
        <dbReference type="Proteomes" id="UP000322873"/>
    </source>
</evidence>
<dbReference type="Pfam" id="PF10165">
    <property type="entry name" value="Ric8"/>
    <property type="match status" value="1"/>
</dbReference>
<dbReference type="EMBL" id="VICG01000007">
    <property type="protein sequence ID" value="KAA8570221.1"/>
    <property type="molecule type" value="Genomic_DNA"/>
</dbReference>
<keyword evidence="3" id="KW-0143">Chaperone</keyword>
<dbReference type="GO" id="GO:0001965">
    <property type="term" value="F:G-protein alpha-subunit binding"/>
    <property type="evidence" value="ECO:0007669"/>
    <property type="project" value="TreeGrafter"/>
</dbReference>
<dbReference type="GO" id="GO:0007186">
    <property type="term" value="P:G protein-coupled receptor signaling pathway"/>
    <property type="evidence" value="ECO:0007669"/>
    <property type="project" value="TreeGrafter"/>
</dbReference>
<comment type="caution">
    <text evidence="5">The sequence shown here is derived from an EMBL/GenBank/DDBJ whole genome shotgun (WGS) entry which is preliminary data.</text>
</comment>
<dbReference type="AlphaFoldDB" id="A0A5M9JLT1"/>
<dbReference type="GO" id="GO:0005737">
    <property type="term" value="C:cytoplasm"/>
    <property type="evidence" value="ECO:0007669"/>
    <property type="project" value="TreeGrafter"/>
</dbReference>
<evidence type="ECO:0000313" key="5">
    <source>
        <dbReference type="EMBL" id="KAA8570221.1"/>
    </source>
</evidence>
<accession>A0A5M9JLT1</accession>
<dbReference type="PANTHER" id="PTHR12425:SF5">
    <property type="entry name" value="SYNEMBRYN"/>
    <property type="match status" value="1"/>
</dbReference>
<keyword evidence="6" id="KW-1185">Reference proteome</keyword>
<dbReference type="InterPro" id="IPR016024">
    <property type="entry name" value="ARM-type_fold"/>
</dbReference>
<name>A0A5M9JLT1_MONFR</name>
<evidence type="ECO:0000256" key="3">
    <source>
        <dbReference type="ARBA" id="ARBA00023186"/>
    </source>
</evidence>
<reference evidence="5 6" key="1">
    <citation type="submission" date="2019-06" db="EMBL/GenBank/DDBJ databases">
        <title>Genome Sequence of the Brown Rot Fungal Pathogen Monilinia fructicola.</title>
        <authorList>
            <person name="De Miccolis Angelini R.M."/>
            <person name="Landi L."/>
            <person name="Abate D."/>
            <person name="Pollastro S."/>
            <person name="Romanazzi G."/>
            <person name="Faretra F."/>
        </authorList>
    </citation>
    <scope>NUCLEOTIDE SEQUENCE [LARGE SCALE GENOMIC DNA]</scope>
    <source>
        <strain evidence="5 6">Mfrc123</strain>
    </source>
</reference>
<feature type="region of interest" description="Disordered" evidence="4">
    <location>
        <begin position="445"/>
        <end position="467"/>
    </location>
</feature>
<evidence type="ECO:0000256" key="4">
    <source>
        <dbReference type="SAM" id="MobiDB-lite"/>
    </source>
</evidence>
<dbReference type="GO" id="GO:0005085">
    <property type="term" value="F:guanyl-nucleotide exchange factor activity"/>
    <property type="evidence" value="ECO:0007669"/>
    <property type="project" value="UniProtKB-KW"/>
</dbReference>
<dbReference type="VEuPathDB" id="FungiDB:MFRU_005g03280"/>
<evidence type="ECO:0000256" key="2">
    <source>
        <dbReference type="ARBA" id="ARBA00022658"/>
    </source>
</evidence>
<evidence type="ECO:0000256" key="1">
    <source>
        <dbReference type="ARBA" id="ARBA00009049"/>
    </source>
</evidence>
<keyword evidence="2" id="KW-0344">Guanine-nucleotide releasing factor</keyword>
<dbReference type="SUPFAM" id="SSF48371">
    <property type="entry name" value="ARM repeat"/>
    <property type="match status" value="1"/>
</dbReference>